<dbReference type="Pfam" id="PF07722">
    <property type="entry name" value="Peptidase_C26"/>
    <property type="match status" value="1"/>
</dbReference>
<gene>
    <name evidence="1" type="ORF">FHX37_2034</name>
</gene>
<protein>
    <submittedName>
        <fullName evidence="1">Putative glutamine amidotransferase</fullName>
    </submittedName>
</protein>
<keyword evidence="2" id="KW-1185">Reference proteome</keyword>
<dbReference type="PANTHER" id="PTHR43235:SF1">
    <property type="entry name" value="GLUTAMINE AMIDOTRANSFERASE PB2B2.05-RELATED"/>
    <property type="match status" value="1"/>
</dbReference>
<sequence>MVRPVIGVSGYAEQARWGQAWDMPTTLLPRAYVDSLVDVGAAPVVLPPVPEAAVSVAERLDGLVLAGGGDIGPERYGAAPDGNSTGVQRSRDGSELGLLAAALEAGIPVLGICRGMQVLNVARGGTLHQHLPEVLGSDEHRQRLARFDPHPVTVAPDTHTARALGRTELDVPSYHHQGIAELGEGVVATAWAADGTVEALEYAGTPGVLGVQWHPEMGTDPSLFGWLTSRARAPGRRKGETAR</sequence>
<proteinExistence type="predicted"/>
<dbReference type="Gene3D" id="3.40.50.880">
    <property type="match status" value="1"/>
</dbReference>
<accession>A0A543NJW9</accession>
<dbReference type="CDD" id="cd01745">
    <property type="entry name" value="GATase1_2"/>
    <property type="match status" value="1"/>
</dbReference>
<reference evidence="1 2" key="1">
    <citation type="submission" date="2019-06" db="EMBL/GenBank/DDBJ databases">
        <title>Sequencing the genomes of 1000 actinobacteria strains.</title>
        <authorList>
            <person name="Klenk H.-P."/>
        </authorList>
    </citation>
    <scope>NUCLEOTIDE SEQUENCE [LARGE SCALE GENOMIC DNA]</scope>
    <source>
        <strain evidence="1 2">DSM 45015</strain>
    </source>
</reference>
<dbReference type="EMBL" id="VFQC01000001">
    <property type="protein sequence ID" value="TQN32107.1"/>
    <property type="molecule type" value="Genomic_DNA"/>
</dbReference>
<dbReference type="PANTHER" id="PTHR43235">
    <property type="entry name" value="GLUTAMINE AMIDOTRANSFERASE PB2B2.05-RELATED"/>
    <property type="match status" value="1"/>
</dbReference>
<dbReference type="GO" id="GO:0006598">
    <property type="term" value="P:polyamine catabolic process"/>
    <property type="evidence" value="ECO:0007669"/>
    <property type="project" value="TreeGrafter"/>
</dbReference>
<evidence type="ECO:0000313" key="2">
    <source>
        <dbReference type="Proteomes" id="UP000317422"/>
    </source>
</evidence>
<comment type="caution">
    <text evidence="1">The sequence shown here is derived from an EMBL/GenBank/DDBJ whole genome shotgun (WGS) entry which is preliminary data.</text>
</comment>
<organism evidence="1 2">
    <name type="scientific">Haloactinospora alba</name>
    <dbReference type="NCBI Taxonomy" id="405555"/>
    <lineage>
        <taxon>Bacteria</taxon>
        <taxon>Bacillati</taxon>
        <taxon>Actinomycetota</taxon>
        <taxon>Actinomycetes</taxon>
        <taxon>Streptosporangiales</taxon>
        <taxon>Nocardiopsidaceae</taxon>
        <taxon>Haloactinospora</taxon>
    </lineage>
</organism>
<dbReference type="InterPro" id="IPR044668">
    <property type="entry name" value="PuuD-like"/>
</dbReference>
<dbReference type="Proteomes" id="UP000317422">
    <property type="component" value="Unassembled WGS sequence"/>
</dbReference>
<dbReference type="GO" id="GO:0033969">
    <property type="term" value="F:gamma-glutamyl-gamma-aminobutyrate hydrolase activity"/>
    <property type="evidence" value="ECO:0007669"/>
    <property type="project" value="TreeGrafter"/>
</dbReference>
<keyword evidence="1" id="KW-0808">Transferase</keyword>
<dbReference type="RefSeq" id="WP_141923660.1">
    <property type="nucleotide sequence ID" value="NZ_VFQC01000001.1"/>
</dbReference>
<dbReference type="InterPro" id="IPR029062">
    <property type="entry name" value="Class_I_gatase-like"/>
</dbReference>
<dbReference type="GO" id="GO:0016740">
    <property type="term" value="F:transferase activity"/>
    <property type="evidence" value="ECO:0007669"/>
    <property type="project" value="UniProtKB-KW"/>
</dbReference>
<evidence type="ECO:0000313" key="1">
    <source>
        <dbReference type="EMBL" id="TQN32107.1"/>
    </source>
</evidence>
<dbReference type="SUPFAM" id="SSF52317">
    <property type="entry name" value="Class I glutamine amidotransferase-like"/>
    <property type="match status" value="1"/>
</dbReference>
<dbReference type="AlphaFoldDB" id="A0A543NJW9"/>
<dbReference type="PROSITE" id="PS51273">
    <property type="entry name" value="GATASE_TYPE_1"/>
    <property type="match status" value="1"/>
</dbReference>
<keyword evidence="1" id="KW-0315">Glutamine amidotransferase</keyword>
<dbReference type="GO" id="GO:0005829">
    <property type="term" value="C:cytosol"/>
    <property type="evidence" value="ECO:0007669"/>
    <property type="project" value="TreeGrafter"/>
</dbReference>
<dbReference type="InterPro" id="IPR011697">
    <property type="entry name" value="Peptidase_C26"/>
</dbReference>
<name>A0A543NJW9_9ACTN</name>
<dbReference type="OrthoDB" id="9813383at2"/>